<dbReference type="Pfam" id="PF00264">
    <property type="entry name" value="Tyrosinase"/>
    <property type="match status" value="2"/>
</dbReference>
<keyword evidence="2" id="KW-0186">Copper</keyword>
<evidence type="ECO:0000313" key="5">
    <source>
        <dbReference type="EMBL" id="MBF4764454.1"/>
    </source>
</evidence>
<feature type="compositionally biased region" description="Basic and acidic residues" evidence="3">
    <location>
        <begin position="14"/>
        <end position="33"/>
    </location>
</feature>
<keyword evidence="1" id="KW-0479">Metal-binding</keyword>
<dbReference type="InterPro" id="IPR002227">
    <property type="entry name" value="Tyrosinase_Cu-bd"/>
</dbReference>
<dbReference type="Proteomes" id="UP000640489">
    <property type="component" value="Unassembled WGS sequence"/>
</dbReference>
<sequence length="368" mass="41038">MAEQKKTTKKTSGRRAEAAPPDAHHGGHEHDPSDPCQHQGGHDHATDEACPECFIASRQHHHDFDHFPSDLELADHGVETRVASEPEILRRLTSNRFANQESVDTDMADAITHGVAQLRVGPAVSLASSRIVLQEPWISGLIRYLGSFRRVRRDHRLLDKAQRQTFNNALAALDGNPAWQTLMNYHVGGVYRMHSMHGPVGTQRFLSWHRQYLFQAEQMLRAVEPTITIPYWDYASDGSRPDWVHQPAGVTRPAPGAPGFLPSGAAITTILGRGDYTGFTVDLENNAHNQVHNWCKGTLQNPSTASFDPIFWLLHGNVDRLWAIWQETHDTPGVHAPAITGSDRVLDPWAATITDVDDTAWDLGYLYA</sequence>
<feature type="region of interest" description="Disordered" evidence="3">
    <location>
        <begin position="1"/>
        <end position="46"/>
    </location>
</feature>
<gene>
    <name evidence="5" type="ORF">ISU07_15075</name>
</gene>
<proteinExistence type="predicted"/>
<protein>
    <submittedName>
        <fullName evidence="5">Tyrosinase family protein</fullName>
    </submittedName>
</protein>
<dbReference type="PANTHER" id="PTHR11474:SF76">
    <property type="entry name" value="SHKT DOMAIN-CONTAINING PROTEIN"/>
    <property type="match status" value="1"/>
</dbReference>
<dbReference type="RefSeq" id="WP_194707642.1">
    <property type="nucleotide sequence ID" value="NZ_JADKPN010000009.1"/>
</dbReference>
<evidence type="ECO:0000256" key="2">
    <source>
        <dbReference type="ARBA" id="ARBA00023008"/>
    </source>
</evidence>
<accession>A0A930VBG0</accession>
<evidence type="ECO:0000256" key="3">
    <source>
        <dbReference type="SAM" id="MobiDB-lite"/>
    </source>
</evidence>
<dbReference type="PROSITE" id="PS00498">
    <property type="entry name" value="TYROSINASE_2"/>
    <property type="match status" value="1"/>
</dbReference>
<dbReference type="SUPFAM" id="SSF48056">
    <property type="entry name" value="Di-copper centre-containing domain"/>
    <property type="match status" value="1"/>
</dbReference>
<dbReference type="GO" id="GO:0046872">
    <property type="term" value="F:metal ion binding"/>
    <property type="evidence" value="ECO:0007669"/>
    <property type="project" value="UniProtKB-KW"/>
</dbReference>
<dbReference type="AlphaFoldDB" id="A0A930VBG0"/>
<dbReference type="EMBL" id="JADKPN010000009">
    <property type="protein sequence ID" value="MBF4764454.1"/>
    <property type="molecule type" value="Genomic_DNA"/>
</dbReference>
<dbReference type="InterPro" id="IPR008922">
    <property type="entry name" value="Di-copper_centre_dom_sf"/>
</dbReference>
<comment type="caution">
    <text evidence="5">The sequence shown here is derived from an EMBL/GenBank/DDBJ whole genome shotgun (WGS) entry which is preliminary data.</text>
</comment>
<name>A0A930VBG0_9ACTN</name>
<dbReference type="InterPro" id="IPR050316">
    <property type="entry name" value="Tyrosinase/Hemocyanin"/>
</dbReference>
<evidence type="ECO:0000256" key="1">
    <source>
        <dbReference type="ARBA" id="ARBA00022723"/>
    </source>
</evidence>
<organism evidence="5 6">
    <name type="scientific">Nocardioides islandensis</name>
    <dbReference type="NCBI Taxonomy" id="433663"/>
    <lineage>
        <taxon>Bacteria</taxon>
        <taxon>Bacillati</taxon>
        <taxon>Actinomycetota</taxon>
        <taxon>Actinomycetes</taxon>
        <taxon>Propionibacteriales</taxon>
        <taxon>Nocardioidaceae</taxon>
        <taxon>Nocardioides</taxon>
    </lineage>
</organism>
<dbReference type="Gene3D" id="1.10.1280.10">
    <property type="entry name" value="Di-copper center containing domain from catechol oxidase"/>
    <property type="match status" value="2"/>
</dbReference>
<evidence type="ECO:0000313" key="6">
    <source>
        <dbReference type="Proteomes" id="UP000640489"/>
    </source>
</evidence>
<evidence type="ECO:0000259" key="4">
    <source>
        <dbReference type="PROSITE" id="PS00498"/>
    </source>
</evidence>
<dbReference type="PANTHER" id="PTHR11474">
    <property type="entry name" value="TYROSINASE FAMILY MEMBER"/>
    <property type="match status" value="1"/>
</dbReference>
<reference evidence="5" key="1">
    <citation type="submission" date="2020-11" db="EMBL/GenBank/DDBJ databases">
        <title>Nocardioides sp. nov., isolated from Soil of Cynanchum wilfordii Hemsley rhizosphere.</title>
        <authorList>
            <person name="Lee J.-S."/>
            <person name="Suh M.K."/>
            <person name="Kim J.-S."/>
        </authorList>
    </citation>
    <scope>NUCLEOTIDE SEQUENCE</scope>
    <source>
        <strain evidence="5">KCTC 19275</strain>
    </source>
</reference>
<feature type="domain" description="Tyrosinase copper-binding" evidence="4">
    <location>
        <begin position="308"/>
        <end position="319"/>
    </location>
</feature>
<keyword evidence="6" id="KW-1185">Reference proteome</keyword>
<dbReference type="GO" id="GO:0016491">
    <property type="term" value="F:oxidoreductase activity"/>
    <property type="evidence" value="ECO:0007669"/>
    <property type="project" value="InterPro"/>
</dbReference>